<name>A0A3A8J1B3_9BACT</name>
<dbReference type="SUPFAM" id="SSF55909">
    <property type="entry name" value="Pentein"/>
    <property type="match status" value="1"/>
</dbReference>
<keyword evidence="1" id="KW-0808">Transferase</keyword>
<dbReference type="EMBL" id="RAVZ01000070">
    <property type="protein sequence ID" value="RKG89245.1"/>
    <property type="molecule type" value="Genomic_DNA"/>
</dbReference>
<dbReference type="OrthoDB" id="5488733at2"/>
<proteinExistence type="predicted"/>
<gene>
    <name evidence="1" type="ORF">D7V88_13075</name>
</gene>
<comment type="caution">
    <text evidence="1">The sequence shown here is derived from an EMBL/GenBank/DDBJ whole genome shotgun (WGS) entry which is preliminary data.</text>
</comment>
<keyword evidence="2" id="KW-1185">Reference proteome</keyword>
<protein>
    <submittedName>
        <fullName evidence="1">Amidinotransferase</fullName>
    </submittedName>
</protein>
<dbReference type="AlphaFoldDB" id="A0A3A8J1B3"/>
<reference evidence="2" key="1">
    <citation type="submission" date="2018-09" db="EMBL/GenBank/DDBJ databases">
        <authorList>
            <person name="Livingstone P.G."/>
            <person name="Whitworth D.E."/>
        </authorList>
    </citation>
    <scope>NUCLEOTIDE SEQUENCE [LARGE SCALE GENOMIC DNA]</scope>
    <source>
        <strain evidence="2">CA054A</strain>
    </source>
</reference>
<evidence type="ECO:0000313" key="1">
    <source>
        <dbReference type="EMBL" id="RKG89245.1"/>
    </source>
</evidence>
<dbReference type="Proteomes" id="UP000268094">
    <property type="component" value="Unassembled WGS sequence"/>
</dbReference>
<accession>A0A3A8J1B3</accession>
<organism evidence="1 2">
    <name type="scientific">Corallococcus terminator</name>
    <dbReference type="NCBI Taxonomy" id="2316733"/>
    <lineage>
        <taxon>Bacteria</taxon>
        <taxon>Pseudomonadati</taxon>
        <taxon>Myxococcota</taxon>
        <taxon>Myxococcia</taxon>
        <taxon>Myxococcales</taxon>
        <taxon>Cystobacterineae</taxon>
        <taxon>Myxococcaceae</taxon>
        <taxon>Corallococcus</taxon>
    </lineage>
</organism>
<dbReference type="Gene3D" id="3.75.10.10">
    <property type="entry name" value="L-arginine/glycine Amidinotransferase, Chain A"/>
    <property type="match status" value="1"/>
</dbReference>
<dbReference type="GO" id="GO:0016740">
    <property type="term" value="F:transferase activity"/>
    <property type="evidence" value="ECO:0007669"/>
    <property type="project" value="UniProtKB-KW"/>
</dbReference>
<evidence type="ECO:0000313" key="2">
    <source>
        <dbReference type="Proteomes" id="UP000268094"/>
    </source>
</evidence>
<sequence length="299" mass="32603">MDLFLMSPPGRSWALRGRANFRSREAAPADARGARREWLTLARHIEARGGTVVALPSPSDVLTGMPYSAECGQVVAREGQAPLFLLPRMMSAHRFAERDHWAPLARRMGMEVVEPGPGVWEAHGDVATFDGVTLLFWGGRTTWEGLEAAARHFPGEVLRLQVREPAFHGNMAVLPLPAVDRLLVCPDVMAPESVALLEQRFGENRLVRVTEADIRRYATNGLPLGRDLLAPTVMPPHVVDLVQGLGMRVVPMPMPELTEKGGGSSRCLVSRASVDAGRIQLPAEYRLDAVAKDIEADGG</sequence>